<dbReference type="AlphaFoldDB" id="A0A8J9Y3Z3"/>
<name>A0A8J9Y3Z3_9NEOP</name>
<keyword evidence="3" id="KW-1185">Reference proteome</keyword>
<dbReference type="OrthoDB" id="7348885at2759"/>
<sequence length="410" mass="46615">MGVFYLVLALLIQNSFAETNIDNEGNDVESRDILKTKPDDDIVVKEYQDAPKDWMDLFIGTNSNIFPTSSAALMAQATFSDKSPEEQLDEIKSMASEITKAIQNEMANLLSYAISITGKEECDNKSRKKRSIESPMDSTKLVMRLLKHIKSNNEYQNIAIEKMMSAQEIADKYGIEFNPDPEMLSDLAVVANEQAKEMSQILKDACELKNVTHKDEIPLANITNKLMDCAEKASVQKNTTVNAPNDVHDHILCVEPGFTDSDSFSKYNYYYNYPYESQIMAPPVHHEHHHVSPRPSFYDYISVNPTQEYYPYCSVEPATTIILPMDDPVNPEPELVGEEYEETISSKVFIDHEEEPGVSTVNHESNHIDVPSMPRRLRVTSVLCLISHRECRIAIPPEYKNDRNRVYDVT</sequence>
<dbReference type="Proteomes" id="UP000838878">
    <property type="component" value="Chromosome 1"/>
</dbReference>
<evidence type="ECO:0000313" key="3">
    <source>
        <dbReference type="Proteomes" id="UP000838878"/>
    </source>
</evidence>
<feature type="non-terminal residue" evidence="2">
    <location>
        <position position="410"/>
    </location>
</feature>
<dbReference type="EMBL" id="OV170221">
    <property type="protein sequence ID" value="CAH0713951.1"/>
    <property type="molecule type" value="Genomic_DNA"/>
</dbReference>
<protein>
    <submittedName>
        <fullName evidence="2">Uncharacterized protein</fullName>
    </submittedName>
</protein>
<gene>
    <name evidence="2" type="ORF">BINO364_LOCUS1048</name>
</gene>
<accession>A0A8J9Y3Z3</accession>
<reference evidence="2" key="1">
    <citation type="submission" date="2021-12" db="EMBL/GenBank/DDBJ databases">
        <authorList>
            <person name="Martin H S."/>
        </authorList>
    </citation>
    <scope>NUCLEOTIDE SEQUENCE</scope>
</reference>
<keyword evidence="1" id="KW-0732">Signal</keyword>
<evidence type="ECO:0000256" key="1">
    <source>
        <dbReference type="SAM" id="SignalP"/>
    </source>
</evidence>
<feature type="chain" id="PRO_5035448407" evidence="1">
    <location>
        <begin position="18"/>
        <end position="410"/>
    </location>
</feature>
<organism evidence="2 3">
    <name type="scientific">Brenthis ino</name>
    <name type="common">lesser marbled fritillary</name>
    <dbReference type="NCBI Taxonomy" id="405034"/>
    <lineage>
        <taxon>Eukaryota</taxon>
        <taxon>Metazoa</taxon>
        <taxon>Ecdysozoa</taxon>
        <taxon>Arthropoda</taxon>
        <taxon>Hexapoda</taxon>
        <taxon>Insecta</taxon>
        <taxon>Pterygota</taxon>
        <taxon>Neoptera</taxon>
        <taxon>Endopterygota</taxon>
        <taxon>Lepidoptera</taxon>
        <taxon>Glossata</taxon>
        <taxon>Ditrysia</taxon>
        <taxon>Papilionoidea</taxon>
        <taxon>Nymphalidae</taxon>
        <taxon>Heliconiinae</taxon>
        <taxon>Argynnini</taxon>
        <taxon>Brenthis</taxon>
    </lineage>
</organism>
<proteinExistence type="predicted"/>
<evidence type="ECO:0000313" key="2">
    <source>
        <dbReference type="EMBL" id="CAH0713951.1"/>
    </source>
</evidence>
<feature type="signal peptide" evidence="1">
    <location>
        <begin position="1"/>
        <end position="17"/>
    </location>
</feature>